<reference evidence="8 9" key="1">
    <citation type="submission" date="2016-12" db="EMBL/GenBank/DDBJ databases">
        <authorList>
            <person name="Song W.-J."/>
            <person name="Kurnit D.M."/>
        </authorList>
    </citation>
    <scope>NUCLEOTIDE SEQUENCE [LARGE SCALE GENOMIC DNA]</scope>
    <source>
        <strain evidence="8 9">ATCC 49181</strain>
    </source>
</reference>
<evidence type="ECO:0000256" key="3">
    <source>
        <dbReference type="ARBA" id="ARBA00012784"/>
    </source>
</evidence>
<dbReference type="InterPro" id="IPR032466">
    <property type="entry name" value="Metal_Hydrolase"/>
</dbReference>
<name>A0A1N6FZK4_9PROT</name>
<dbReference type="SUPFAM" id="SSF51556">
    <property type="entry name" value="Metallo-dependent hydrolases"/>
    <property type="match status" value="1"/>
</dbReference>
<evidence type="ECO:0000256" key="4">
    <source>
        <dbReference type="ARBA" id="ARBA00022723"/>
    </source>
</evidence>
<dbReference type="eggNOG" id="COG1816">
    <property type="taxonomic scope" value="Bacteria"/>
</dbReference>
<dbReference type="Pfam" id="PF00962">
    <property type="entry name" value="A_deaminase"/>
    <property type="match status" value="1"/>
</dbReference>
<sequence length="480" mass="54372">MGSCASIGHHTDATEGNNFQQTNQLYDDMLNKAGKANIAQLNLFFTNMPKGGDIHHHYTGSIYAETYLDWVKQENWFIDKCTFKIVMPSETSKCELLTVDALIKDNESYRKLLTLWSDKDYGNHFHDQPPPDSAFFNTFDYFGPISNENMDIGINIIKQRAIKENVSYIETMLTRVGVKSKSYFDPEKINNLNITLRNASTQAEVNTILNKVTGQLSENSEFGAAISNYVSMIDTLHQGIDNDLFMMRYQTYAARVVDPLSVFMDLYAGYLAAERSPFVVGVNIVAPENNHIALSDYTLHMQMFNYLHSLYPNVNRALHAGELTTGMVRPKDLLFHIKQARDIAKAQRIGHGIGLPYEQDSLELLEDLKQNAAIEINLTSNQFILGVKGNEHPYLIYSSYGVPLVISTDDSGVSRNNLTQEYVLLASRYKPSYGKIKEYVYNSIRYSFLSSADKITAITLLDKKFVKFESEMATLYGKLN</sequence>
<accession>A0A1N6FZK4</accession>
<feature type="domain" description="Adenosine deaminase" evidence="7">
    <location>
        <begin position="278"/>
        <end position="459"/>
    </location>
</feature>
<proteinExistence type="inferred from homology"/>
<keyword evidence="4" id="KW-0479">Metal-binding</keyword>
<dbReference type="InterPro" id="IPR001365">
    <property type="entry name" value="A_deaminase_dom"/>
</dbReference>
<dbReference type="GO" id="GO:0046872">
    <property type="term" value="F:metal ion binding"/>
    <property type="evidence" value="ECO:0007669"/>
    <property type="project" value="UniProtKB-KW"/>
</dbReference>
<dbReference type="AlphaFoldDB" id="A0A1N6FZK4"/>
<evidence type="ECO:0000256" key="1">
    <source>
        <dbReference type="ARBA" id="ARBA00001947"/>
    </source>
</evidence>
<dbReference type="GO" id="GO:0004000">
    <property type="term" value="F:adenosine deaminase activity"/>
    <property type="evidence" value="ECO:0007669"/>
    <property type="project" value="TreeGrafter"/>
</dbReference>
<gene>
    <name evidence="8" type="ORF">SAMN02743940_0476</name>
</gene>
<keyword evidence="9" id="KW-1185">Reference proteome</keyword>
<dbReference type="PANTHER" id="PTHR11409">
    <property type="entry name" value="ADENOSINE DEAMINASE"/>
    <property type="match status" value="1"/>
</dbReference>
<dbReference type="InterPro" id="IPR006330">
    <property type="entry name" value="Ado/ade_deaminase"/>
</dbReference>
<dbReference type="EC" id="3.5.4.4" evidence="3"/>
<evidence type="ECO:0000256" key="2">
    <source>
        <dbReference type="ARBA" id="ARBA00006676"/>
    </source>
</evidence>
<dbReference type="GO" id="GO:0005829">
    <property type="term" value="C:cytosol"/>
    <property type="evidence" value="ECO:0007669"/>
    <property type="project" value="TreeGrafter"/>
</dbReference>
<dbReference type="Gene3D" id="3.20.20.140">
    <property type="entry name" value="Metal-dependent hydrolases"/>
    <property type="match status" value="1"/>
</dbReference>
<keyword evidence="5" id="KW-0378">Hydrolase</keyword>
<evidence type="ECO:0000313" key="9">
    <source>
        <dbReference type="Proteomes" id="UP000185062"/>
    </source>
</evidence>
<dbReference type="Proteomes" id="UP000185062">
    <property type="component" value="Unassembled WGS sequence"/>
</dbReference>
<dbReference type="GO" id="GO:0043103">
    <property type="term" value="P:hypoxanthine salvage"/>
    <property type="evidence" value="ECO:0007669"/>
    <property type="project" value="TreeGrafter"/>
</dbReference>
<dbReference type="GO" id="GO:0046103">
    <property type="term" value="P:inosine biosynthetic process"/>
    <property type="evidence" value="ECO:0007669"/>
    <property type="project" value="TreeGrafter"/>
</dbReference>
<organism evidence="8 9">
    <name type="scientific">Nitrosomonas cryotolerans ATCC 49181</name>
    <dbReference type="NCBI Taxonomy" id="1131553"/>
    <lineage>
        <taxon>Bacteria</taxon>
        <taxon>Pseudomonadati</taxon>
        <taxon>Pseudomonadota</taxon>
        <taxon>Betaproteobacteria</taxon>
        <taxon>Nitrosomonadales</taxon>
        <taxon>Nitrosomonadaceae</taxon>
        <taxon>Nitrosomonas</taxon>
    </lineage>
</organism>
<protein>
    <recommendedName>
        <fullName evidence="3">adenosine deaminase</fullName>
        <ecNumber evidence="3">3.5.4.4</ecNumber>
    </recommendedName>
</protein>
<comment type="similarity">
    <text evidence="2">Belongs to the metallo-dependent hydrolases superfamily. Adenosine and AMP deaminases family.</text>
</comment>
<evidence type="ECO:0000256" key="5">
    <source>
        <dbReference type="ARBA" id="ARBA00022801"/>
    </source>
</evidence>
<dbReference type="EMBL" id="FSRO01000001">
    <property type="protein sequence ID" value="SIO00632.1"/>
    <property type="molecule type" value="Genomic_DNA"/>
</dbReference>
<evidence type="ECO:0000313" key="8">
    <source>
        <dbReference type="EMBL" id="SIO00632.1"/>
    </source>
</evidence>
<dbReference type="STRING" id="44575.SAMN05216419_10703"/>
<evidence type="ECO:0000259" key="7">
    <source>
        <dbReference type="Pfam" id="PF00962"/>
    </source>
</evidence>
<evidence type="ECO:0000256" key="6">
    <source>
        <dbReference type="ARBA" id="ARBA00022833"/>
    </source>
</evidence>
<keyword evidence="6" id="KW-0862">Zinc</keyword>
<dbReference type="PANTHER" id="PTHR11409:SF43">
    <property type="entry name" value="ADENOSINE DEAMINASE"/>
    <property type="match status" value="1"/>
</dbReference>
<comment type="cofactor">
    <cofactor evidence="1">
        <name>Zn(2+)</name>
        <dbReference type="ChEBI" id="CHEBI:29105"/>
    </cofactor>
</comment>
<dbReference type="GO" id="GO:0006154">
    <property type="term" value="P:adenosine catabolic process"/>
    <property type="evidence" value="ECO:0007669"/>
    <property type="project" value="TreeGrafter"/>
</dbReference>